<reference evidence="1 3" key="2">
    <citation type="journal article" date="2018" name="Plant J.">
        <title>The Physcomitrella patens chromosome-scale assembly reveals moss genome structure and evolution.</title>
        <authorList>
            <person name="Lang D."/>
            <person name="Ullrich K.K."/>
            <person name="Murat F."/>
            <person name="Fuchs J."/>
            <person name="Jenkins J."/>
            <person name="Haas F.B."/>
            <person name="Piednoel M."/>
            <person name="Gundlach H."/>
            <person name="Van Bel M."/>
            <person name="Meyberg R."/>
            <person name="Vives C."/>
            <person name="Morata J."/>
            <person name="Symeonidi A."/>
            <person name="Hiss M."/>
            <person name="Muchero W."/>
            <person name="Kamisugi Y."/>
            <person name="Saleh O."/>
            <person name="Blanc G."/>
            <person name="Decker E.L."/>
            <person name="van Gessel N."/>
            <person name="Grimwood J."/>
            <person name="Hayes R.D."/>
            <person name="Graham S.W."/>
            <person name="Gunter L.E."/>
            <person name="McDaniel S.F."/>
            <person name="Hoernstein S.N.W."/>
            <person name="Larsson A."/>
            <person name="Li F.W."/>
            <person name="Perroud P.F."/>
            <person name="Phillips J."/>
            <person name="Ranjan P."/>
            <person name="Rokshar D.S."/>
            <person name="Rothfels C.J."/>
            <person name="Schneider L."/>
            <person name="Shu S."/>
            <person name="Stevenson D.W."/>
            <person name="Thummler F."/>
            <person name="Tillich M."/>
            <person name="Villarreal Aguilar J.C."/>
            <person name="Widiez T."/>
            <person name="Wong G.K."/>
            <person name="Wymore A."/>
            <person name="Zhang Y."/>
            <person name="Zimmer A.D."/>
            <person name="Quatrano R.S."/>
            <person name="Mayer K.F.X."/>
            <person name="Goodstein D."/>
            <person name="Casacuberta J.M."/>
            <person name="Vandepoele K."/>
            <person name="Reski R."/>
            <person name="Cuming A.C."/>
            <person name="Tuskan G.A."/>
            <person name="Maumus F."/>
            <person name="Salse J."/>
            <person name="Schmutz J."/>
            <person name="Rensing S.A."/>
        </authorList>
    </citation>
    <scope>NUCLEOTIDE SEQUENCE [LARGE SCALE GENOMIC DNA]</scope>
    <source>
        <strain evidence="2 3">cv. Gransden 2004</strain>
    </source>
</reference>
<name>A0A2K1JGU7_PHYPA</name>
<sequence>MMGEELLDKLFNYEFILYASMYLNRVPRRLSTSLVLGRCIDMEDIKYDFVQQRVLYIIRYRIYYQFTMHAVEHVPCTI</sequence>
<proteinExistence type="predicted"/>
<dbReference type="EnsemblPlants" id="Pp3c14_8127V3.1">
    <property type="protein sequence ID" value="PAC:32960132.CDS.1"/>
    <property type="gene ID" value="Pp3c14_8127"/>
</dbReference>
<accession>A0A2K1JGU7</accession>
<dbReference type="EMBL" id="ABEU02000014">
    <property type="protein sequence ID" value="PNR40785.1"/>
    <property type="molecule type" value="Genomic_DNA"/>
</dbReference>
<reference evidence="1 3" key="1">
    <citation type="journal article" date="2008" name="Science">
        <title>The Physcomitrella genome reveals evolutionary insights into the conquest of land by plants.</title>
        <authorList>
            <person name="Rensing S."/>
            <person name="Lang D."/>
            <person name="Zimmer A."/>
            <person name="Terry A."/>
            <person name="Salamov A."/>
            <person name="Shapiro H."/>
            <person name="Nishiyama T."/>
            <person name="Perroud P.-F."/>
            <person name="Lindquist E."/>
            <person name="Kamisugi Y."/>
            <person name="Tanahashi T."/>
            <person name="Sakakibara K."/>
            <person name="Fujita T."/>
            <person name="Oishi K."/>
            <person name="Shin-I T."/>
            <person name="Kuroki Y."/>
            <person name="Toyoda A."/>
            <person name="Suzuki Y."/>
            <person name="Hashimoto A."/>
            <person name="Yamaguchi K."/>
            <person name="Sugano A."/>
            <person name="Kohara Y."/>
            <person name="Fujiyama A."/>
            <person name="Anterola A."/>
            <person name="Aoki S."/>
            <person name="Ashton N."/>
            <person name="Barbazuk W.B."/>
            <person name="Barker E."/>
            <person name="Bennetzen J."/>
            <person name="Bezanilla M."/>
            <person name="Blankenship R."/>
            <person name="Cho S.H."/>
            <person name="Dutcher S."/>
            <person name="Estelle M."/>
            <person name="Fawcett J.A."/>
            <person name="Gundlach H."/>
            <person name="Hanada K."/>
            <person name="Heyl A."/>
            <person name="Hicks K.A."/>
            <person name="Hugh J."/>
            <person name="Lohr M."/>
            <person name="Mayer K."/>
            <person name="Melkozernov A."/>
            <person name="Murata T."/>
            <person name="Nelson D."/>
            <person name="Pils B."/>
            <person name="Prigge M."/>
            <person name="Reiss B."/>
            <person name="Renner T."/>
            <person name="Rombauts S."/>
            <person name="Rushton P."/>
            <person name="Sanderfoot A."/>
            <person name="Schween G."/>
            <person name="Shiu S.-H."/>
            <person name="Stueber K."/>
            <person name="Theodoulou F.L."/>
            <person name="Tu H."/>
            <person name="Van de Peer Y."/>
            <person name="Verrier P.J."/>
            <person name="Waters E."/>
            <person name="Wood A."/>
            <person name="Yang L."/>
            <person name="Cove D."/>
            <person name="Cuming A."/>
            <person name="Hasebe M."/>
            <person name="Lucas S."/>
            <person name="Mishler D.B."/>
            <person name="Reski R."/>
            <person name="Grigoriev I."/>
            <person name="Quatrano R.S."/>
            <person name="Boore J.L."/>
        </authorList>
    </citation>
    <scope>NUCLEOTIDE SEQUENCE [LARGE SCALE GENOMIC DNA]</scope>
    <source>
        <strain evidence="2 3">cv. Gransden 2004</strain>
    </source>
</reference>
<dbReference type="Gramene" id="Pp3c14_8127V3.1">
    <property type="protein sequence ID" value="PAC:32960132.CDS.1"/>
    <property type="gene ID" value="Pp3c14_8127"/>
</dbReference>
<evidence type="ECO:0000313" key="1">
    <source>
        <dbReference type="EMBL" id="PNR40785.1"/>
    </source>
</evidence>
<reference evidence="2" key="3">
    <citation type="submission" date="2020-12" db="UniProtKB">
        <authorList>
            <consortium name="EnsemblPlants"/>
        </authorList>
    </citation>
    <scope>IDENTIFICATION</scope>
</reference>
<keyword evidence="3" id="KW-1185">Reference proteome</keyword>
<dbReference type="AlphaFoldDB" id="A0A2K1JGU7"/>
<dbReference type="InParanoid" id="A0A2K1JGU7"/>
<evidence type="ECO:0000313" key="2">
    <source>
        <dbReference type="EnsemblPlants" id="PAC:32960132.CDS.1"/>
    </source>
</evidence>
<gene>
    <name evidence="1" type="ORF">PHYPA_018188</name>
</gene>
<evidence type="ECO:0000313" key="3">
    <source>
        <dbReference type="Proteomes" id="UP000006727"/>
    </source>
</evidence>
<dbReference type="Proteomes" id="UP000006727">
    <property type="component" value="Chromosome 14"/>
</dbReference>
<organism evidence="1">
    <name type="scientific">Physcomitrium patens</name>
    <name type="common">Spreading-leaved earth moss</name>
    <name type="synonym">Physcomitrella patens</name>
    <dbReference type="NCBI Taxonomy" id="3218"/>
    <lineage>
        <taxon>Eukaryota</taxon>
        <taxon>Viridiplantae</taxon>
        <taxon>Streptophyta</taxon>
        <taxon>Embryophyta</taxon>
        <taxon>Bryophyta</taxon>
        <taxon>Bryophytina</taxon>
        <taxon>Bryopsida</taxon>
        <taxon>Funariidae</taxon>
        <taxon>Funariales</taxon>
        <taxon>Funariaceae</taxon>
        <taxon>Physcomitrium</taxon>
    </lineage>
</organism>
<protein>
    <submittedName>
        <fullName evidence="1 2">Uncharacterized protein</fullName>
    </submittedName>
</protein>